<keyword evidence="4" id="KW-1185">Reference proteome</keyword>
<feature type="region of interest" description="Disordered" evidence="1">
    <location>
        <begin position="438"/>
        <end position="504"/>
    </location>
</feature>
<feature type="compositionally biased region" description="Basic and acidic residues" evidence="1">
    <location>
        <begin position="23"/>
        <end position="33"/>
    </location>
</feature>
<protein>
    <recommendedName>
        <fullName evidence="2">Tyrosine specific protein phosphatases domain-containing protein</fullName>
    </recommendedName>
</protein>
<feature type="compositionally biased region" description="Low complexity" evidence="1">
    <location>
        <begin position="544"/>
        <end position="555"/>
    </location>
</feature>
<dbReference type="AlphaFoldDB" id="A0AAW1NLY7"/>
<organism evidence="3 4">
    <name type="scientific">Symbiochloris irregularis</name>
    <dbReference type="NCBI Taxonomy" id="706552"/>
    <lineage>
        <taxon>Eukaryota</taxon>
        <taxon>Viridiplantae</taxon>
        <taxon>Chlorophyta</taxon>
        <taxon>core chlorophytes</taxon>
        <taxon>Trebouxiophyceae</taxon>
        <taxon>Trebouxiales</taxon>
        <taxon>Trebouxiaceae</taxon>
        <taxon>Symbiochloris</taxon>
    </lineage>
</organism>
<feature type="region of interest" description="Disordered" evidence="1">
    <location>
        <begin position="400"/>
        <end position="426"/>
    </location>
</feature>
<dbReference type="InterPro" id="IPR029021">
    <property type="entry name" value="Prot-tyrosine_phosphatase-like"/>
</dbReference>
<dbReference type="InterPro" id="IPR000387">
    <property type="entry name" value="Tyr_Pase_dom"/>
</dbReference>
<dbReference type="InterPro" id="IPR016130">
    <property type="entry name" value="Tyr_Pase_AS"/>
</dbReference>
<proteinExistence type="predicted"/>
<dbReference type="PROSITE" id="PS50056">
    <property type="entry name" value="TYR_PHOSPHATASE_2"/>
    <property type="match status" value="1"/>
</dbReference>
<dbReference type="Proteomes" id="UP001465755">
    <property type="component" value="Unassembled WGS sequence"/>
</dbReference>
<dbReference type="EMBL" id="JALJOQ010000184">
    <property type="protein sequence ID" value="KAK9790970.1"/>
    <property type="molecule type" value="Genomic_DNA"/>
</dbReference>
<dbReference type="PROSITE" id="PS00383">
    <property type="entry name" value="TYR_PHOSPHATASE_1"/>
    <property type="match status" value="1"/>
</dbReference>
<name>A0AAW1NLY7_9CHLO</name>
<feature type="compositionally biased region" description="Basic and acidic residues" evidence="1">
    <location>
        <begin position="576"/>
        <end position="590"/>
    </location>
</feature>
<dbReference type="Gene3D" id="3.90.190.10">
    <property type="entry name" value="Protein tyrosine phosphatase superfamily"/>
    <property type="match status" value="1"/>
</dbReference>
<feature type="region of interest" description="Disordered" evidence="1">
    <location>
        <begin position="1"/>
        <end position="38"/>
    </location>
</feature>
<dbReference type="GO" id="GO:0004721">
    <property type="term" value="F:phosphoprotein phosphatase activity"/>
    <property type="evidence" value="ECO:0007669"/>
    <property type="project" value="InterPro"/>
</dbReference>
<gene>
    <name evidence="3" type="ORF">WJX73_008106</name>
</gene>
<sequence>MVALQTLPHSQQDHRSKKGKLSPTHESEVERSHPSWSFRGLKAMGENVEGSVKSFTFKKRKRDKPAEKEPSEKPLPEYAVNLRDVGLAAGGNLRAGMLFRSSQLLSKADMSSYGIKTILDLRRLDRPCRTRKDTKLIVKLKSAAQYVVKGRAMVVPETALPMELRGWPKNCNVCGARFEQRYELPMNIMHADLIPGMVGFRIFQAMPKRVRLRAAMAGICGKGAASVMAPAVANPGLMGYKALYKTLLEDSKRGLARAMRVFADPDNFPILVHCIHGKDRTGIVIALLLMLCDVSAEAIVDDYMRSEVVLKESRMHDELDLDVYLTSDEVIAATRDTMEETIQFIKDKYGSADKYLHSAGIEEGELAHMRLNLMQHARPTDLLSRMSSFPSRGTGIHNAFGLIKRSSMRPRQSGMADPLRPSRQTMPAGDLHAHLRRTSSVERPSHQQAGPTSERDPSPTRGQFSSGWIPRVSTISSRSSQPSQPSDRENSSGANPGPPQFRRRSVSVNDADMHGYHAPGLTPSTSLNRNSAIPRWMLALGRASSGPSGSVPDSGSKAEHATADGAPMEGITTRDSAPERRRTSEFERRSTSLQKRRSVSIAEEPSSPPKLSGLTRFESLDFDKIQLDEGKRELLVYR</sequence>
<comment type="caution">
    <text evidence="3">The sequence shown here is derived from an EMBL/GenBank/DDBJ whole genome shotgun (WGS) entry which is preliminary data.</text>
</comment>
<accession>A0AAW1NLY7</accession>
<feature type="domain" description="Tyrosine specific protein phosphatases" evidence="2">
    <location>
        <begin position="253"/>
        <end position="301"/>
    </location>
</feature>
<dbReference type="PANTHER" id="PTHR31126:SF1">
    <property type="entry name" value="TYROSINE SPECIFIC PROTEIN PHOSPHATASES DOMAIN-CONTAINING PROTEIN"/>
    <property type="match status" value="1"/>
</dbReference>
<evidence type="ECO:0000256" key="1">
    <source>
        <dbReference type="SAM" id="MobiDB-lite"/>
    </source>
</evidence>
<feature type="region of interest" description="Disordered" evidence="1">
    <location>
        <begin position="52"/>
        <end position="75"/>
    </location>
</feature>
<evidence type="ECO:0000313" key="3">
    <source>
        <dbReference type="EMBL" id="KAK9790970.1"/>
    </source>
</evidence>
<feature type="region of interest" description="Disordered" evidence="1">
    <location>
        <begin position="543"/>
        <end position="615"/>
    </location>
</feature>
<dbReference type="Pfam" id="PF13350">
    <property type="entry name" value="Y_phosphatase3"/>
    <property type="match status" value="1"/>
</dbReference>
<dbReference type="InterPro" id="IPR026893">
    <property type="entry name" value="Tyr/Ser_Pase_IphP-type"/>
</dbReference>
<feature type="compositionally biased region" description="Basic and acidic residues" evidence="1">
    <location>
        <begin position="64"/>
        <end position="75"/>
    </location>
</feature>
<evidence type="ECO:0000313" key="4">
    <source>
        <dbReference type="Proteomes" id="UP001465755"/>
    </source>
</evidence>
<feature type="compositionally biased region" description="Low complexity" evidence="1">
    <location>
        <begin position="469"/>
        <end position="485"/>
    </location>
</feature>
<dbReference type="PANTHER" id="PTHR31126">
    <property type="entry name" value="TYROSINE-PROTEIN PHOSPHATASE"/>
    <property type="match status" value="1"/>
</dbReference>
<reference evidence="3 4" key="1">
    <citation type="journal article" date="2024" name="Nat. Commun.">
        <title>Phylogenomics reveals the evolutionary origins of lichenization in chlorophyte algae.</title>
        <authorList>
            <person name="Puginier C."/>
            <person name="Libourel C."/>
            <person name="Otte J."/>
            <person name="Skaloud P."/>
            <person name="Haon M."/>
            <person name="Grisel S."/>
            <person name="Petersen M."/>
            <person name="Berrin J.G."/>
            <person name="Delaux P.M."/>
            <person name="Dal Grande F."/>
            <person name="Keller J."/>
        </authorList>
    </citation>
    <scope>NUCLEOTIDE SEQUENCE [LARGE SCALE GENOMIC DNA]</scope>
    <source>
        <strain evidence="3 4">SAG 2036</strain>
    </source>
</reference>
<evidence type="ECO:0000259" key="2">
    <source>
        <dbReference type="PROSITE" id="PS50056"/>
    </source>
</evidence>
<dbReference type="SUPFAM" id="SSF52799">
    <property type="entry name" value="(Phosphotyrosine protein) phosphatases II"/>
    <property type="match status" value="1"/>
</dbReference>